<feature type="binding site" evidence="8">
    <location>
        <position position="186"/>
    </location>
    <ligand>
        <name>Zn(2+)</name>
        <dbReference type="ChEBI" id="CHEBI:29105"/>
    </ligand>
</feature>
<feature type="binding site" evidence="8">
    <location>
        <position position="121"/>
    </location>
    <ligand>
        <name>Zn(2+)</name>
        <dbReference type="ChEBI" id="CHEBI:29105"/>
    </ligand>
</feature>
<dbReference type="SUPFAM" id="SSF51338">
    <property type="entry name" value="Composite domain of metallo-dependent hydrolases"/>
    <property type="match status" value="1"/>
</dbReference>
<organism evidence="10 11">
    <name type="scientific">Agathobaculum butyriciproducens</name>
    <dbReference type="NCBI Taxonomy" id="1628085"/>
    <lineage>
        <taxon>Bacteria</taxon>
        <taxon>Bacillati</taxon>
        <taxon>Bacillota</taxon>
        <taxon>Clostridia</taxon>
        <taxon>Eubacteriales</taxon>
        <taxon>Butyricicoccaceae</taxon>
        <taxon>Agathobaculum</taxon>
    </lineage>
</organism>
<feature type="binding site" evidence="7">
    <location>
        <position position="132"/>
    </location>
    <ligand>
        <name>substrate</name>
    </ligand>
</feature>
<evidence type="ECO:0000256" key="1">
    <source>
        <dbReference type="ARBA" id="ARBA00010716"/>
    </source>
</evidence>
<dbReference type="AlphaFoldDB" id="A0AAW4W303"/>
<dbReference type="Pfam" id="PF01979">
    <property type="entry name" value="Amidohydro_1"/>
    <property type="match status" value="1"/>
</dbReference>
<dbReference type="PIRSF" id="PIRSF038994">
    <property type="entry name" value="NagA"/>
    <property type="match status" value="1"/>
</dbReference>
<evidence type="ECO:0000256" key="8">
    <source>
        <dbReference type="PIRSR" id="PIRSR038994-3"/>
    </source>
</evidence>
<evidence type="ECO:0000259" key="9">
    <source>
        <dbReference type="Pfam" id="PF01979"/>
    </source>
</evidence>
<evidence type="ECO:0000256" key="7">
    <source>
        <dbReference type="PIRSR" id="PIRSR038994-2"/>
    </source>
</evidence>
<name>A0AAW4W303_9FIRM</name>
<dbReference type="NCBIfam" id="TIGR00221">
    <property type="entry name" value="nagA"/>
    <property type="match status" value="1"/>
</dbReference>
<feature type="binding site" evidence="8">
    <location>
        <position position="207"/>
    </location>
    <ligand>
        <name>Zn(2+)</name>
        <dbReference type="ChEBI" id="CHEBI:29105"/>
    </ligand>
</feature>
<keyword evidence="11" id="KW-1185">Reference proteome</keyword>
<comment type="cofactor">
    <cofactor evidence="8">
        <name>a divalent metal cation</name>
        <dbReference type="ChEBI" id="CHEBI:60240"/>
    </cofactor>
    <text evidence="8">Binds 1 divalent metal cation per subunit.</text>
</comment>
<dbReference type="InterPro" id="IPR006680">
    <property type="entry name" value="Amidohydro-rel"/>
</dbReference>
<gene>
    <name evidence="10" type="primary">nagA</name>
    <name evidence="10" type="ORF">LKD22_09255</name>
</gene>
<feature type="binding site" evidence="7">
    <location>
        <position position="242"/>
    </location>
    <ligand>
        <name>substrate</name>
    </ligand>
</feature>
<evidence type="ECO:0000256" key="4">
    <source>
        <dbReference type="ARBA" id="ARBA00023277"/>
    </source>
</evidence>
<dbReference type="GO" id="GO:0046872">
    <property type="term" value="F:metal ion binding"/>
    <property type="evidence" value="ECO:0007669"/>
    <property type="project" value="UniProtKB-KW"/>
</dbReference>
<dbReference type="EC" id="3.5.1.25" evidence="10"/>
<dbReference type="InterPro" id="IPR032466">
    <property type="entry name" value="Metal_Hydrolase"/>
</dbReference>
<protein>
    <submittedName>
        <fullName evidence="10">N-acetylglucosamine-6-phosphate deacetylase</fullName>
        <ecNumber evidence="10">3.5.1.25</ecNumber>
    </submittedName>
</protein>
<dbReference type="Proteomes" id="UP001298753">
    <property type="component" value="Unassembled WGS sequence"/>
</dbReference>
<dbReference type="CDD" id="cd00854">
    <property type="entry name" value="NagA"/>
    <property type="match status" value="1"/>
</dbReference>
<dbReference type="GO" id="GO:0008448">
    <property type="term" value="F:N-acetylglucosamine-6-phosphate deacetylase activity"/>
    <property type="evidence" value="ECO:0007669"/>
    <property type="project" value="UniProtKB-EC"/>
</dbReference>
<keyword evidence="2 8" id="KW-0479">Metal-binding</keyword>
<sequence length="370" mass="39088">MEFSNLRVYQPDGTFKTGGLSISGDRIASAEVSADAVDMGGLYAVPGLVDLHFHGCMGRDFCDGTHEAISTLAKYQAQIGVAAICPATMTYPEDKLTQIAEAAATYQAESNDAALVGINMEGPFISEAKKGAQNGAYLHAPDAAMFRRVQEKAGGLFKLCDLAPELPGSMETIDELAGEVRISIAHTTADYDTACEAFKHGARQVTHLYNAMPPFSHRAPGVIGAAFDNDNVAVELIADGVHVHPSVVRATFRLFENRVILISDSMMATGLDDGEYSLGGQAVTVRGNLATLHDGTIAGSATNLMDCVRSAVKMGVPLGQAIRSASTNPARAIGVEHDYGSLEPGKLANVLLLDEGLNIHTILLRGRMLG</sequence>
<evidence type="ECO:0000313" key="10">
    <source>
        <dbReference type="EMBL" id="MCC2177306.1"/>
    </source>
</evidence>
<dbReference type="GeneID" id="98660866"/>
<comment type="caution">
    <text evidence="10">The sequence shown here is derived from an EMBL/GenBank/DDBJ whole genome shotgun (WGS) entry which is preliminary data.</text>
</comment>
<feature type="binding site" evidence="7">
    <location>
        <begin position="210"/>
        <end position="211"/>
    </location>
    <ligand>
        <name>substrate</name>
    </ligand>
</feature>
<dbReference type="EMBL" id="JAJEPX010000028">
    <property type="protein sequence ID" value="MCC2177306.1"/>
    <property type="molecule type" value="Genomic_DNA"/>
</dbReference>
<dbReference type="SUPFAM" id="SSF51556">
    <property type="entry name" value="Metallo-dependent hydrolases"/>
    <property type="match status" value="1"/>
</dbReference>
<evidence type="ECO:0000313" key="11">
    <source>
        <dbReference type="Proteomes" id="UP001298753"/>
    </source>
</evidence>
<comment type="similarity">
    <text evidence="1 5">Belongs to the metallo-dependent hydrolases superfamily. NagA family.</text>
</comment>
<dbReference type="PANTHER" id="PTHR11113:SF14">
    <property type="entry name" value="N-ACETYLGLUCOSAMINE-6-PHOSPHATE DEACETYLASE"/>
    <property type="match status" value="1"/>
</dbReference>
<accession>A0AAW4W303</accession>
<feature type="binding site" evidence="7">
    <location>
        <position position="218"/>
    </location>
    <ligand>
        <name>substrate</name>
    </ligand>
</feature>
<dbReference type="InterPro" id="IPR003764">
    <property type="entry name" value="GlcNAc_6-P_deAcase"/>
</dbReference>
<dbReference type="Gene3D" id="2.30.40.10">
    <property type="entry name" value="Urease, subunit C, domain 1"/>
    <property type="match status" value="1"/>
</dbReference>
<dbReference type="PANTHER" id="PTHR11113">
    <property type="entry name" value="N-ACETYLGLUCOSAMINE-6-PHOSPHATE DEACETYLASE"/>
    <property type="match status" value="1"/>
</dbReference>
<evidence type="ECO:0000256" key="6">
    <source>
        <dbReference type="PIRSR" id="PIRSR038994-1"/>
    </source>
</evidence>
<feature type="binding site" evidence="7">
    <location>
        <begin position="297"/>
        <end position="299"/>
    </location>
    <ligand>
        <name>substrate</name>
    </ligand>
</feature>
<evidence type="ECO:0000256" key="3">
    <source>
        <dbReference type="ARBA" id="ARBA00022801"/>
    </source>
</evidence>
<dbReference type="GO" id="GO:0006046">
    <property type="term" value="P:N-acetylglucosamine catabolic process"/>
    <property type="evidence" value="ECO:0007669"/>
    <property type="project" value="TreeGrafter"/>
</dbReference>
<feature type="domain" description="Amidohydrolase-related" evidence="9">
    <location>
        <begin position="44"/>
        <end position="362"/>
    </location>
</feature>
<dbReference type="RefSeq" id="WP_227600908.1">
    <property type="nucleotide sequence ID" value="NZ_JAJEPX010000028.1"/>
</dbReference>
<feature type="active site" description="Proton donor/acceptor" evidence="6">
    <location>
        <position position="264"/>
    </location>
</feature>
<keyword evidence="4 5" id="KW-0119">Carbohydrate metabolism</keyword>
<reference evidence="10 11" key="1">
    <citation type="submission" date="2021-10" db="EMBL/GenBank/DDBJ databases">
        <title>Anaerobic single-cell dispensing facilitates the cultivation of human gut bacteria.</title>
        <authorList>
            <person name="Afrizal A."/>
        </authorList>
    </citation>
    <scope>NUCLEOTIDE SEQUENCE [LARGE SCALE GENOMIC DNA]</scope>
    <source>
        <strain evidence="10 11">CLA-AA-H270</strain>
    </source>
</reference>
<dbReference type="Gene3D" id="3.20.20.140">
    <property type="entry name" value="Metal-dependent hydrolases"/>
    <property type="match status" value="1"/>
</dbReference>
<keyword evidence="3 5" id="KW-0378">Hydrolase</keyword>
<evidence type="ECO:0000256" key="2">
    <source>
        <dbReference type="ARBA" id="ARBA00022723"/>
    </source>
</evidence>
<proteinExistence type="inferred from homology"/>
<dbReference type="InterPro" id="IPR011059">
    <property type="entry name" value="Metal-dep_hydrolase_composite"/>
</dbReference>
<evidence type="ECO:0000256" key="5">
    <source>
        <dbReference type="PIRNR" id="PIRNR038994"/>
    </source>
</evidence>